<comment type="caution">
    <text evidence="1">The sequence shown here is derived from an EMBL/GenBank/DDBJ whole genome shotgun (WGS) entry which is preliminary data.</text>
</comment>
<organism evidence="1 2">
    <name type="scientific">Ameca splendens</name>
    <dbReference type="NCBI Taxonomy" id="208324"/>
    <lineage>
        <taxon>Eukaryota</taxon>
        <taxon>Metazoa</taxon>
        <taxon>Chordata</taxon>
        <taxon>Craniata</taxon>
        <taxon>Vertebrata</taxon>
        <taxon>Euteleostomi</taxon>
        <taxon>Actinopterygii</taxon>
        <taxon>Neopterygii</taxon>
        <taxon>Teleostei</taxon>
        <taxon>Neoteleostei</taxon>
        <taxon>Acanthomorphata</taxon>
        <taxon>Ovalentaria</taxon>
        <taxon>Atherinomorphae</taxon>
        <taxon>Cyprinodontiformes</taxon>
        <taxon>Goodeidae</taxon>
        <taxon>Ameca</taxon>
    </lineage>
</organism>
<name>A0ABV0ZXS9_9TELE</name>
<evidence type="ECO:0000313" key="2">
    <source>
        <dbReference type="Proteomes" id="UP001469553"/>
    </source>
</evidence>
<accession>A0ABV0ZXS9</accession>
<proteinExistence type="predicted"/>
<gene>
    <name evidence="1" type="ORF">AMECASPLE_011151</name>
</gene>
<reference evidence="1 2" key="1">
    <citation type="submission" date="2021-06" db="EMBL/GenBank/DDBJ databases">
        <authorList>
            <person name="Palmer J.M."/>
        </authorList>
    </citation>
    <scope>NUCLEOTIDE SEQUENCE [LARGE SCALE GENOMIC DNA]</scope>
    <source>
        <strain evidence="1 2">AS_MEX2019</strain>
        <tissue evidence="1">Muscle</tissue>
    </source>
</reference>
<protein>
    <submittedName>
        <fullName evidence="1">Uncharacterized protein</fullName>
    </submittedName>
</protein>
<evidence type="ECO:0000313" key="1">
    <source>
        <dbReference type="EMBL" id="MEQ2310637.1"/>
    </source>
</evidence>
<dbReference type="Proteomes" id="UP001469553">
    <property type="component" value="Unassembled WGS sequence"/>
</dbReference>
<keyword evidence="2" id="KW-1185">Reference proteome</keyword>
<dbReference type="EMBL" id="JAHRIP010075900">
    <property type="protein sequence ID" value="MEQ2310637.1"/>
    <property type="molecule type" value="Genomic_DNA"/>
</dbReference>
<sequence length="68" mass="7289">MCACADGGRICLAGDHVVLCFRIHRNGVGETPAATTVNGSEQNFRLLCCSTMELCNINTPDPHLKVTL</sequence>